<dbReference type="InterPro" id="IPR006202">
    <property type="entry name" value="Neur_chan_lig-bd"/>
</dbReference>
<keyword evidence="2" id="KW-0813">Transport</keyword>
<evidence type="ECO:0000256" key="16">
    <source>
        <dbReference type="ARBA" id="ARBA00034104"/>
    </source>
</evidence>
<evidence type="ECO:0000313" key="20">
    <source>
        <dbReference type="Proteomes" id="UP000095285"/>
    </source>
</evidence>
<comment type="similarity">
    <text evidence="1">Belongs to the ligand-gated ion channel (TC 1.A.9) family. Acetylcholine receptor (TC 1.A.9.1) subfamily.</text>
</comment>
<dbReference type="InterPro" id="IPR006201">
    <property type="entry name" value="Neur_channel"/>
</dbReference>
<evidence type="ECO:0000256" key="2">
    <source>
        <dbReference type="ARBA" id="ARBA00022448"/>
    </source>
</evidence>
<evidence type="ECO:0000256" key="13">
    <source>
        <dbReference type="ARBA" id="ARBA00023257"/>
    </source>
</evidence>
<dbReference type="PANTHER" id="PTHR18945">
    <property type="entry name" value="NEUROTRANSMITTER GATED ION CHANNEL"/>
    <property type="match status" value="1"/>
</dbReference>
<dbReference type="InterPro" id="IPR036719">
    <property type="entry name" value="Neuro-gated_channel_TM_sf"/>
</dbReference>
<organism evidence="20 21">
    <name type="scientific">Loa loa</name>
    <name type="common">Eye worm</name>
    <name type="synonym">Filaria loa</name>
    <dbReference type="NCBI Taxonomy" id="7209"/>
    <lineage>
        <taxon>Eukaryota</taxon>
        <taxon>Metazoa</taxon>
        <taxon>Ecdysozoa</taxon>
        <taxon>Nematoda</taxon>
        <taxon>Chromadorea</taxon>
        <taxon>Rhabditida</taxon>
        <taxon>Spirurina</taxon>
        <taxon>Spiruromorpha</taxon>
        <taxon>Filarioidea</taxon>
        <taxon>Onchocercidae</taxon>
        <taxon>Loa</taxon>
    </lineage>
</organism>
<feature type="transmembrane region" description="Helical" evidence="17">
    <location>
        <begin position="332"/>
        <end position="350"/>
    </location>
</feature>
<keyword evidence="4 17" id="KW-0812">Transmembrane</keyword>
<keyword evidence="12" id="KW-0325">Glycoprotein</keyword>
<dbReference type="InterPro" id="IPR036734">
    <property type="entry name" value="Neur_chan_lig-bd_sf"/>
</dbReference>
<dbReference type="Pfam" id="PF02932">
    <property type="entry name" value="Neur_chan_memb"/>
    <property type="match status" value="1"/>
</dbReference>
<evidence type="ECO:0000256" key="15">
    <source>
        <dbReference type="ARBA" id="ARBA00023303"/>
    </source>
</evidence>
<keyword evidence="13" id="KW-0628">Postsynaptic cell membrane</keyword>
<comment type="subcellular location">
    <subcellularLocation>
        <location evidence="16">Postsynaptic cell membrane</location>
        <topology evidence="16">Multi-pass membrane protein</topology>
    </subcellularLocation>
</comment>
<dbReference type="InterPro" id="IPR002394">
    <property type="entry name" value="Nicotinic_acetylcholine_rcpt"/>
</dbReference>
<dbReference type="Gene3D" id="1.20.58.390">
    <property type="entry name" value="Neurotransmitter-gated ion-channel transmembrane domain"/>
    <property type="match status" value="2"/>
</dbReference>
<evidence type="ECO:0000256" key="8">
    <source>
        <dbReference type="ARBA" id="ARBA00023065"/>
    </source>
</evidence>
<keyword evidence="10" id="KW-1015">Disulfide bond</keyword>
<evidence type="ECO:0000256" key="4">
    <source>
        <dbReference type="ARBA" id="ARBA00022692"/>
    </source>
</evidence>
<evidence type="ECO:0000256" key="10">
    <source>
        <dbReference type="ARBA" id="ARBA00023157"/>
    </source>
</evidence>
<evidence type="ECO:0000256" key="17">
    <source>
        <dbReference type="SAM" id="Phobius"/>
    </source>
</evidence>
<accession>A0A1I7W0L3</accession>
<dbReference type="PRINTS" id="PR00252">
    <property type="entry name" value="NRIONCHANNEL"/>
</dbReference>
<proteinExistence type="inferred from homology"/>
<feature type="transmembrane region" description="Helical" evidence="17">
    <location>
        <begin position="519"/>
        <end position="541"/>
    </location>
</feature>
<evidence type="ECO:0000313" key="21">
    <source>
        <dbReference type="WBParaSite" id="EN70_8272"/>
    </source>
</evidence>
<feature type="transmembrane region" description="Helical" evidence="17">
    <location>
        <begin position="362"/>
        <end position="385"/>
    </location>
</feature>
<dbReference type="GO" id="GO:0004888">
    <property type="term" value="F:transmembrane signaling receptor activity"/>
    <property type="evidence" value="ECO:0007669"/>
    <property type="project" value="InterPro"/>
</dbReference>
<dbReference type="GO" id="GO:0045211">
    <property type="term" value="C:postsynaptic membrane"/>
    <property type="evidence" value="ECO:0007669"/>
    <property type="project" value="UniProtKB-SubCell"/>
</dbReference>
<reference evidence="20" key="1">
    <citation type="submission" date="2012-04" db="EMBL/GenBank/DDBJ databases">
        <title>The Genome Sequence of Loa loa.</title>
        <authorList>
            <consortium name="The Broad Institute Genome Sequencing Platform"/>
            <consortium name="Broad Institute Genome Sequencing Center for Infectious Disease"/>
            <person name="Nutman T.B."/>
            <person name="Fink D.L."/>
            <person name="Russ C."/>
            <person name="Young S."/>
            <person name="Zeng Q."/>
            <person name="Gargeya S."/>
            <person name="Alvarado L."/>
            <person name="Berlin A."/>
            <person name="Chapman S.B."/>
            <person name="Chen Z."/>
            <person name="Freedman E."/>
            <person name="Gellesch M."/>
            <person name="Goldberg J."/>
            <person name="Griggs A."/>
            <person name="Gujja S."/>
            <person name="Heilman E.R."/>
            <person name="Heiman D."/>
            <person name="Howarth C."/>
            <person name="Mehta T."/>
            <person name="Neiman D."/>
            <person name="Pearson M."/>
            <person name="Roberts A."/>
            <person name="Saif S."/>
            <person name="Shea T."/>
            <person name="Shenoy N."/>
            <person name="Sisk P."/>
            <person name="Stolte C."/>
            <person name="Sykes S."/>
            <person name="White J."/>
            <person name="Yandava C."/>
            <person name="Haas B."/>
            <person name="Henn M.R."/>
            <person name="Nusbaum C."/>
            <person name="Birren B."/>
        </authorList>
    </citation>
    <scope>NUCLEOTIDE SEQUENCE [LARGE SCALE GENOMIC DNA]</scope>
</reference>
<dbReference type="STRING" id="7209.A0A1I7W0L3"/>
<keyword evidence="3" id="KW-1003">Cell membrane</keyword>
<dbReference type="eggNOG" id="KOG3645">
    <property type="taxonomic scope" value="Eukaryota"/>
</dbReference>
<dbReference type="PRINTS" id="PR00254">
    <property type="entry name" value="NICOTINICR"/>
</dbReference>
<keyword evidence="7" id="KW-0770">Synapse</keyword>
<evidence type="ECO:0000256" key="9">
    <source>
        <dbReference type="ARBA" id="ARBA00023136"/>
    </source>
</evidence>
<sequence>MHDDSNQITDEQRLLRHLLSQYEKAVRPVRNASNTVVAMTDTQTSSVVLLIAPSDVSEAEKKAFQCIGKNGELEYKMKLIDRLIKVVGNAHWLRNRSMHKCLSRFHETPEIIFNQFYRYNYAQGESSIRANDCIVDQISPQIVNNKCLEWKDELLVWDPNEFGGIESVRVPCDLIWLPDIVLYNNADDYTIGSMNSRAILFYDGTVFWPPPTQLRSTCKTDVTYFPFDSQHCTIKFGSWTYHGLQVDITNHSVNVDLSNYVESGEFDLVRVFQKRRIVKYTCCLEPYPDVTFYIHIRRKTLYYLYNVIFPCLMMSVLTLLVFILPPDSNEKITLGITVLLAFSVSVLAIAEKMPETSDSIPLIGIYLTIIMLLTSISVIMTVMVLNFHHRGPFDRPVPEWVHILVLQKLRHFLKVHLQYPSGKRNGLFVSNGQPREICSRKIIGLKSRNQFEDQLLWLQETEFISVDRYLTARRTKRSTDLEFRLHKLLQTFLKRQETNELYQMLTSEWRQVAHVVDRLLFWIFLICTVMITVILLVIIPIRYRSFDESLEENFDWNL</sequence>
<evidence type="ECO:0000256" key="6">
    <source>
        <dbReference type="ARBA" id="ARBA00022989"/>
    </source>
</evidence>
<keyword evidence="15" id="KW-0407">Ion channel</keyword>
<dbReference type="Pfam" id="PF02931">
    <property type="entry name" value="Neur_chan_LBD"/>
    <property type="match status" value="1"/>
</dbReference>
<evidence type="ECO:0000256" key="11">
    <source>
        <dbReference type="ARBA" id="ARBA00023170"/>
    </source>
</evidence>
<feature type="domain" description="Neurotransmitter-gated ion-channel transmembrane" evidence="19">
    <location>
        <begin position="307"/>
        <end position="535"/>
    </location>
</feature>
<evidence type="ECO:0000256" key="5">
    <source>
        <dbReference type="ARBA" id="ARBA00022729"/>
    </source>
</evidence>
<dbReference type="FunFam" id="2.70.170.10:FF:000016">
    <property type="entry name" value="Nicotinic acetylcholine receptor subunit"/>
    <property type="match status" value="1"/>
</dbReference>
<dbReference type="SUPFAM" id="SSF90112">
    <property type="entry name" value="Neurotransmitter-gated ion-channel transmembrane pore"/>
    <property type="match status" value="1"/>
</dbReference>
<feature type="transmembrane region" description="Helical" evidence="17">
    <location>
        <begin position="302"/>
        <end position="325"/>
    </location>
</feature>
<evidence type="ECO:0000256" key="3">
    <source>
        <dbReference type="ARBA" id="ARBA00022475"/>
    </source>
</evidence>
<dbReference type="CDD" id="cd19051">
    <property type="entry name" value="LGIC_TM_cation"/>
    <property type="match status" value="1"/>
</dbReference>
<dbReference type="SUPFAM" id="SSF63712">
    <property type="entry name" value="Nicotinic receptor ligand binding domain-like"/>
    <property type="match status" value="1"/>
</dbReference>
<evidence type="ECO:0000256" key="7">
    <source>
        <dbReference type="ARBA" id="ARBA00023018"/>
    </source>
</evidence>
<keyword evidence="9 17" id="KW-0472">Membrane</keyword>
<keyword evidence="20" id="KW-1185">Reference proteome</keyword>
<keyword evidence="8" id="KW-0406">Ion transport</keyword>
<dbReference type="FunFam" id="1.20.58.390:FF:000043">
    <property type="entry name" value="AcetylCholine Receptor"/>
    <property type="match status" value="1"/>
</dbReference>
<keyword evidence="14" id="KW-1071">Ligand-gated ion channel</keyword>
<dbReference type="AlphaFoldDB" id="A0A1I7W0L3"/>
<feature type="domain" description="Neurotransmitter-gated ion-channel ligand-binding" evidence="18">
    <location>
        <begin position="149"/>
        <end position="300"/>
    </location>
</feature>
<evidence type="ECO:0000256" key="1">
    <source>
        <dbReference type="ARBA" id="ARBA00009237"/>
    </source>
</evidence>
<keyword evidence="11" id="KW-0675">Receptor</keyword>
<dbReference type="CDD" id="cd18997">
    <property type="entry name" value="LGIC_ECD_nAChR"/>
    <property type="match status" value="1"/>
</dbReference>
<evidence type="ECO:0000256" key="14">
    <source>
        <dbReference type="ARBA" id="ARBA00023286"/>
    </source>
</evidence>
<dbReference type="Gene3D" id="2.70.170.10">
    <property type="entry name" value="Neurotransmitter-gated ion-channel ligand-binding domain"/>
    <property type="match status" value="1"/>
</dbReference>
<evidence type="ECO:0000259" key="19">
    <source>
        <dbReference type="Pfam" id="PF02932"/>
    </source>
</evidence>
<dbReference type="InterPro" id="IPR038050">
    <property type="entry name" value="Neuro_actylchol_rec"/>
</dbReference>
<dbReference type="Proteomes" id="UP000095285">
    <property type="component" value="Unassembled WGS sequence"/>
</dbReference>
<dbReference type="WBParaSite" id="EN70_8272">
    <property type="protein sequence ID" value="EN70_8272"/>
    <property type="gene ID" value="EN70_8272"/>
</dbReference>
<name>A0A1I7W0L3_LOALO</name>
<protein>
    <submittedName>
        <fullName evidence="21">Neuronal acetylcholine receptor subunit alpha-10</fullName>
    </submittedName>
</protein>
<reference evidence="21" key="2">
    <citation type="submission" date="2016-11" db="UniProtKB">
        <authorList>
            <consortium name="WormBaseParasite"/>
        </authorList>
    </citation>
    <scope>IDENTIFICATION</scope>
</reference>
<evidence type="ECO:0000259" key="18">
    <source>
        <dbReference type="Pfam" id="PF02931"/>
    </source>
</evidence>
<dbReference type="InterPro" id="IPR006029">
    <property type="entry name" value="Neurotrans-gated_channel_TM"/>
</dbReference>
<dbReference type="GO" id="GO:0022848">
    <property type="term" value="F:acetylcholine-gated monoatomic cation-selective channel activity"/>
    <property type="evidence" value="ECO:0007669"/>
    <property type="project" value="InterPro"/>
</dbReference>
<keyword evidence="6 17" id="KW-1133">Transmembrane helix</keyword>
<evidence type="ECO:0000256" key="12">
    <source>
        <dbReference type="ARBA" id="ARBA00023180"/>
    </source>
</evidence>
<keyword evidence="5" id="KW-0732">Signal</keyword>